<dbReference type="EMBL" id="JAWPMK010000001">
    <property type="protein sequence ID" value="MDW9351562.1"/>
    <property type="molecule type" value="Genomic_DNA"/>
</dbReference>
<name>A0AAP6B188_ECOLX</name>
<dbReference type="Proteomes" id="UP001271591">
    <property type="component" value="Unassembled WGS sequence"/>
</dbReference>
<protein>
    <submittedName>
        <fullName evidence="1">Uncharacterized protein</fullName>
    </submittedName>
</protein>
<sequence length="74" mass="7848">MNVENNQLGGSEWLQTGKAREHGAYVLSCSDNPSGEACKRGQAENKAYAAALATGGCYRGVPKLCGYLVPEQMP</sequence>
<reference evidence="1" key="1">
    <citation type="submission" date="2023-10" db="EMBL/GenBank/DDBJ databases">
        <title>Draft Genome Sequence of a Shiga toxin-producing Escherichia coli strain from deer meat showing an IS-element integration in the B-subunit of the Shiga toxin Stx2b gene.</title>
        <authorList>
            <person name="Projahn M."/>
            <person name="Borowiak M."/>
        </authorList>
    </citation>
    <scope>NUCLEOTIDE SEQUENCE</scope>
    <source>
        <strain evidence="1">BfR-EC-18960</strain>
    </source>
</reference>
<evidence type="ECO:0000313" key="1">
    <source>
        <dbReference type="EMBL" id="MDW9351562.1"/>
    </source>
</evidence>
<accession>A0AAP6B188</accession>
<dbReference type="AlphaFoldDB" id="A0AAP6B188"/>
<evidence type="ECO:0000313" key="2">
    <source>
        <dbReference type="Proteomes" id="UP001271591"/>
    </source>
</evidence>
<comment type="caution">
    <text evidence="1">The sequence shown here is derived from an EMBL/GenBank/DDBJ whole genome shotgun (WGS) entry which is preliminary data.</text>
</comment>
<gene>
    <name evidence="1" type="ORF">R8G00_18685</name>
</gene>
<organism evidence="1 2">
    <name type="scientific">Escherichia coli</name>
    <dbReference type="NCBI Taxonomy" id="562"/>
    <lineage>
        <taxon>Bacteria</taxon>
        <taxon>Pseudomonadati</taxon>
        <taxon>Pseudomonadota</taxon>
        <taxon>Gammaproteobacteria</taxon>
        <taxon>Enterobacterales</taxon>
        <taxon>Enterobacteriaceae</taxon>
        <taxon>Escherichia</taxon>
    </lineage>
</organism>
<proteinExistence type="predicted"/>